<proteinExistence type="predicted"/>
<protein>
    <submittedName>
        <fullName evidence="1">Uncharacterized protein</fullName>
    </submittedName>
</protein>
<gene>
    <name evidence="1" type="ORF">PsorP6_009475</name>
</gene>
<accession>A0ACC0W0B4</accession>
<evidence type="ECO:0000313" key="2">
    <source>
        <dbReference type="Proteomes" id="UP001163321"/>
    </source>
</evidence>
<sequence>MPISLKTVLKRMDPRDGFSRSLSGWRRLPTSRFDNSVLRELPIDKESRNFVRTVGPGVCFSRIEPTPIANPEVVIVSPDSLRLVGFELRWNDQKKEDVCNDSQGQDDAFEPIESLVPILAGNNLLPGSETAAQCYCGHQFGFFSGQLGDGAALYLGEVVTDGDRWELQLKGSGLTPYSRAADGRKVLRSTVREFLCSEHMFALNVPTTRAGSVVTSRETQVLRDIFYNGNAKMEPTAVVTRIAKTFMRFGSFEIFKPTDQFSGRAGPSAHVENKEKMMKQMLNFVIQQYFPEITGEKKYETFFKTVVGRTATLVAKWQTLGFCHGVLNTDNMSIVGDTLDYGPFGFMEHFDPKHICNTSDDGGRYRYEAQPEVCKWNCKVLADQLALVADRTELELGLETFDTVYENEFMRLMKEKLGLSSPQGSDADDKRLVTSLFEVMTHTGADFTCTFRSLSKLDAFDSGESRERVLHELVAVSETLAQQKRKLAQQSGGVGDAQFHMIVSLVRENPERARQYGITPALVAQLKSYRDAAATLDATSDEERMDSVRTAWEDWMDAYMSKLKKEWDQLRDRDRRCHMLKVNPLFVLRNHVAQRAIDMAHEGNYEGVQHLFELLTHPFDDPRDESDLAFAQAHDPSQAPFCVSCSS</sequence>
<evidence type="ECO:0000313" key="1">
    <source>
        <dbReference type="EMBL" id="KAI9912265.1"/>
    </source>
</evidence>
<organism evidence="1 2">
    <name type="scientific">Peronosclerospora sorghi</name>
    <dbReference type="NCBI Taxonomy" id="230839"/>
    <lineage>
        <taxon>Eukaryota</taxon>
        <taxon>Sar</taxon>
        <taxon>Stramenopiles</taxon>
        <taxon>Oomycota</taxon>
        <taxon>Peronosporomycetes</taxon>
        <taxon>Peronosporales</taxon>
        <taxon>Peronosporaceae</taxon>
        <taxon>Peronosclerospora</taxon>
    </lineage>
</organism>
<keyword evidence="2" id="KW-1185">Reference proteome</keyword>
<reference evidence="1 2" key="1">
    <citation type="journal article" date="2022" name="bioRxiv">
        <title>The genome of the oomycete Peronosclerospora sorghi, a cosmopolitan pathogen of maize and sorghum, is inflated with dispersed pseudogenes.</title>
        <authorList>
            <person name="Fletcher K."/>
            <person name="Martin F."/>
            <person name="Isakeit T."/>
            <person name="Cavanaugh K."/>
            <person name="Magill C."/>
            <person name="Michelmore R."/>
        </authorList>
    </citation>
    <scope>NUCLEOTIDE SEQUENCE [LARGE SCALE GENOMIC DNA]</scope>
    <source>
        <strain evidence="1">P6</strain>
    </source>
</reference>
<name>A0ACC0W0B4_9STRA</name>
<dbReference type="Proteomes" id="UP001163321">
    <property type="component" value="Chromosome 5"/>
</dbReference>
<comment type="caution">
    <text evidence="1">The sequence shown here is derived from an EMBL/GenBank/DDBJ whole genome shotgun (WGS) entry which is preliminary data.</text>
</comment>
<dbReference type="EMBL" id="CM047584">
    <property type="protein sequence ID" value="KAI9912265.1"/>
    <property type="molecule type" value="Genomic_DNA"/>
</dbReference>